<feature type="compositionally biased region" description="Basic and acidic residues" evidence="3">
    <location>
        <begin position="505"/>
        <end position="514"/>
    </location>
</feature>
<reference evidence="5" key="1">
    <citation type="submission" date="2023-07" db="EMBL/GenBank/DDBJ databases">
        <authorList>
            <consortium name="AG Swart"/>
            <person name="Singh M."/>
            <person name="Singh A."/>
            <person name="Seah K."/>
            <person name="Emmerich C."/>
        </authorList>
    </citation>
    <scope>NUCLEOTIDE SEQUENCE</scope>
    <source>
        <strain evidence="5">DP1</strain>
    </source>
</reference>
<evidence type="ECO:0000256" key="3">
    <source>
        <dbReference type="SAM" id="MobiDB-lite"/>
    </source>
</evidence>
<dbReference type="GO" id="GO:0043565">
    <property type="term" value="F:sequence-specific DNA binding"/>
    <property type="evidence" value="ECO:0007669"/>
    <property type="project" value="InterPro"/>
</dbReference>
<dbReference type="InterPro" id="IPR006671">
    <property type="entry name" value="Cyclin_N"/>
</dbReference>
<feature type="region of interest" description="Disordered" evidence="3">
    <location>
        <begin position="485"/>
        <end position="514"/>
    </location>
</feature>
<dbReference type="InterPro" id="IPR004367">
    <property type="entry name" value="Cyclin_C-dom"/>
</dbReference>
<keyword evidence="2" id="KW-0862">Zinc</keyword>
<sequence>MNCQNCKSTCSENWIQVDERVGNCSECGAFRTKEGIVSFKLPKFNMKPDFAPLEHYHTILLDENYQKYQFLTTQKQYYSERKKLIELLFSTGKKLRQTRSTVYLAIKYMDIILNTSNEISQIAFKSSFKVIAVVCLNIAAKFDSLDLNAPYPSELQRASGCGIPYDSMIHYEREICKILNWNLKLGTLYHTIEALTHQGIIFSDDTRDQGYSIEEDLQEILFKANNLLEYFMDYITKEAECSHFRSTHQAAACILAVRKLLNLDNPFSTTLSEMLMFTEDEIPPELLKSTNYVISLLELESPEKKDLQPVEAQSTLKSNLKARVKILEKIHDFHSRAFTQKRHCTSVHSSENSSKISNPEITLSSEEENAGLFYYEDSGLQIPYNLDDIELSYIENQIHRQMMSGQMPLGPIRSASVGSDGYGTYKDRISSLLGGNTKGSTSGKENLEDLNNDESPLITEEMYRLTEKLCFGSPSQIMKYSNSRFSKEKDLSKNDFVDFDSDPNTDAKPEIPIA</sequence>
<dbReference type="EMBL" id="CAMPGE010007272">
    <property type="protein sequence ID" value="CAI2366193.1"/>
    <property type="molecule type" value="Genomic_DNA"/>
</dbReference>
<comment type="caution">
    <text evidence="5">The sequence shown here is derived from an EMBL/GenBank/DDBJ whole genome shotgun (WGS) entry which is preliminary data.</text>
</comment>
<dbReference type="AlphaFoldDB" id="A0AAD1XBW6"/>
<keyword evidence="2" id="KW-0863">Zinc-finger</keyword>
<evidence type="ECO:0000256" key="1">
    <source>
        <dbReference type="ARBA" id="ARBA00023127"/>
    </source>
</evidence>
<dbReference type="SUPFAM" id="SSF47954">
    <property type="entry name" value="Cyclin-like"/>
    <property type="match status" value="2"/>
</dbReference>
<dbReference type="PROSITE" id="PS50114">
    <property type="entry name" value="GATA_ZN_FINGER_2"/>
    <property type="match status" value="1"/>
</dbReference>
<dbReference type="GO" id="GO:0008270">
    <property type="term" value="F:zinc ion binding"/>
    <property type="evidence" value="ECO:0007669"/>
    <property type="project" value="UniProtKB-KW"/>
</dbReference>
<gene>
    <name evidence="5" type="ORF">ECRASSUSDP1_LOCUS7464</name>
</gene>
<feature type="compositionally biased region" description="Basic and acidic residues" evidence="3">
    <location>
        <begin position="485"/>
        <end position="496"/>
    </location>
</feature>
<dbReference type="CDD" id="cd20529">
    <property type="entry name" value="CYCLIN_CCNJ-like_rpt2"/>
    <property type="match status" value="1"/>
</dbReference>
<dbReference type="Gene3D" id="1.10.472.10">
    <property type="entry name" value="Cyclin-like"/>
    <property type="match status" value="2"/>
</dbReference>
<evidence type="ECO:0000313" key="6">
    <source>
        <dbReference type="Proteomes" id="UP001295684"/>
    </source>
</evidence>
<dbReference type="InterPro" id="IPR039361">
    <property type="entry name" value="Cyclin"/>
</dbReference>
<dbReference type="GO" id="GO:0006355">
    <property type="term" value="P:regulation of DNA-templated transcription"/>
    <property type="evidence" value="ECO:0007669"/>
    <property type="project" value="InterPro"/>
</dbReference>
<dbReference type="InterPro" id="IPR036915">
    <property type="entry name" value="Cyclin-like_sf"/>
</dbReference>
<keyword evidence="1" id="KW-0195">Cyclin</keyword>
<name>A0AAD1XBW6_EUPCR</name>
<dbReference type="InterPro" id="IPR000679">
    <property type="entry name" value="Znf_GATA"/>
</dbReference>
<protein>
    <recommendedName>
        <fullName evidence="4">GATA-type domain-containing protein</fullName>
    </recommendedName>
</protein>
<accession>A0AAD1XBW6</accession>
<feature type="domain" description="GATA-type" evidence="4">
    <location>
        <begin position="1"/>
        <end position="36"/>
    </location>
</feature>
<evidence type="ECO:0000256" key="2">
    <source>
        <dbReference type="PROSITE-ProRule" id="PRU00094"/>
    </source>
</evidence>
<proteinExistence type="predicted"/>
<dbReference type="PANTHER" id="PTHR10177">
    <property type="entry name" value="CYCLINS"/>
    <property type="match status" value="1"/>
</dbReference>
<dbReference type="Pfam" id="PF00134">
    <property type="entry name" value="Cyclin_N"/>
    <property type="match status" value="1"/>
</dbReference>
<organism evidence="5 6">
    <name type="scientific">Euplotes crassus</name>
    <dbReference type="NCBI Taxonomy" id="5936"/>
    <lineage>
        <taxon>Eukaryota</taxon>
        <taxon>Sar</taxon>
        <taxon>Alveolata</taxon>
        <taxon>Ciliophora</taxon>
        <taxon>Intramacronucleata</taxon>
        <taxon>Spirotrichea</taxon>
        <taxon>Hypotrichia</taxon>
        <taxon>Euplotida</taxon>
        <taxon>Euplotidae</taxon>
        <taxon>Moneuplotes</taxon>
    </lineage>
</organism>
<dbReference type="Pfam" id="PF02984">
    <property type="entry name" value="Cyclin_C"/>
    <property type="match status" value="1"/>
</dbReference>
<keyword evidence="6" id="KW-1185">Reference proteome</keyword>
<keyword evidence="2" id="KW-0479">Metal-binding</keyword>
<evidence type="ECO:0000313" key="5">
    <source>
        <dbReference type="EMBL" id="CAI2366193.1"/>
    </source>
</evidence>
<evidence type="ECO:0000259" key="4">
    <source>
        <dbReference type="PROSITE" id="PS50114"/>
    </source>
</evidence>
<dbReference type="Proteomes" id="UP001295684">
    <property type="component" value="Unassembled WGS sequence"/>
</dbReference>